<feature type="region of interest" description="Disordered" evidence="1">
    <location>
        <begin position="31"/>
        <end position="52"/>
    </location>
</feature>
<evidence type="ECO:0000313" key="2">
    <source>
        <dbReference type="EMBL" id="KAG8038853.1"/>
    </source>
</evidence>
<proteinExistence type="predicted"/>
<reference evidence="2" key="1">
    <citation type="submission" date="2020-03" db="EMBL/GenBank/DDBJ databases">
        <authorList>
            <person name="Chebbi M.A."/>
            <person name="Drezen J.M."/>
        </authorList>
    </citation>
    <scope>NUCLEOTIDE SEQUENCE</scope>
    <source>
        <tissue evidence="2">Whole body</tissue>
    </source>
</reference>
<evidence type="ECO:0000256" key="1">
    <source>
        <dbReference type="SAM" id="MobiDB-lite"/>
    </source>
</evidence>
<sequence length="135" mass="16043">MLINRLSTLTCQLTRRSLLLRVISRNNTQSTQIKIKKRDDDDDDDDRSKPIQYSTSPAAEWLVEFSQQGGRRKEPWYQPWSVLISTFTFFVYFVYLREANDYDELLERELGDHFPDLKEADIRRKLPPDTITKKV</sequence>
<comment type="caution">
    <text evidence="2">The sequence shown here is derived from an EMBL/GenBank/DDBJ whole genome shotgun (WGS) entry which is preliminary data.</text>
</comment>
<accession>A0A8J5VAH2</accession>
<dbReference type="PANTHER" id="PTHR35268">
    <property type="entry name" value="PROTEIN CCSMST1"/>
    <property type="match status" value="1"/>
</dbReference>
<gene>
    <name evidence="2" type="ORF">G9C98_003160</name>
</gene>
<dbReference type="Pfam" id="PF15013">
    <property type="entry name" value="CCSMST1"/>
    <property type="match status" value="1"/>
</dbReference>
<dbReference type="PANTHER" id="PTHR35268:SF1">
    <property type="entry name" value="UBIQUINOL-CYTOCHROME-C REDUCTASE COMPLEX ASSEMBLY FACTOR 4"/>
    <property type="match status" value="1"/>
</dbReference>
<dbReference type="InterPro" id="IPR029160">
    <property type="entry name" value="UQCC4"/>
</dbReference>
<dbReference type="OrthoDB" id="5783753at2759"/>
<dbReference type="AlphaFoldDB" id="A0A8J5VAH2"/>
<evidence type="ECO:0000313" key="3">
    <source>
        <dbReference type="Proteomes" id="UP000729913"/>
    </source>
</evidence>
<organism evidence="2 3">
    <name type="scientific">Cotesia typhae</name>
    <dbReference type="NCBI Taxonomy" id="2053667"/>
    <lineage>
        <taxon>Eukaryota</taxon>
        <taxon>Metazoa</taxon>
        <taxon>Ecdysozoa</taxon>
        <taxon>Arthropoda</taxon>
        <taxon>Hexapoda</taxon>
        <taxon>Insecta</taxon>
        <taxon>Pterygota</taxon>
        <taxon>Neoptera</taxon>
        <taxon>Endopterygota</taxon>
        <taxon>Hymenoptera</taxon>
        <taxon>Apocrita</taxon>
        <taxon>Ichneumonoidea</taxon>
        <taxon>Braconidae</taxon>
        <taxon>Microgastrinae</taxon>
        <taxon>Cotesia</taxon>
    </lineage>
</organism>
<keyword evidence="3" id="KW-1185">Reference proteome</keyword>
<dbReference type="Proteomes" id="UP000729913">
    <property type="component" value="Unassembled WGS sequence"/>
</dbReference>
<protein>
    <submittedName>
        <fullName evidence="2">Uncharacterized protein</fullName>
    </submittedName>
</protein>
<name>A0A8J5VAH2_9HYME</name>
<dbReference type="EMBL" id="JAAOIC020000039">
    <property type="protein sequence ID" value="KAG8038853.1"/>
    <property type="molecule type" value="Genomic_DNA"/>
</dbReference>
<reference evidence="2" key="2">
    <citation type="submission" date="2021-04" db="EMBL/GenBank/DDBJ databases">
        <title>Genome-wide patterns of bracovirus chromosomal integration into multiple host tissues during parasitism.</title>
        <authorList>
            <person name="Chebbi M.A.C."/>
        </authorList>
    </citation>
    <scope>NUCLEOTIDE SEQUENCE</scope>
    <source>
        <tissue evidence="2">Whole body</tissue>
    </source>
</reference>